<protein>
    <submittedName>
        <fullName evidence="1">Uncharacterized protein</fullName>
    </submittedName>
</protein>
<dbReference type="Proteomes" id="UP000018721">
    <property type="component" value="Unassembled WGS sequence"/>
</dbReference>
<dbReference type="AlphaFoldDB" id="V9EIX3"/>
<name>V9EIX3_PHYNI</name>
<accession>V9EIX3</accession>
<dbReference type="EMBL" id="ANIZ01002765">
    <property type="protein sequence ID" value="ETI38468.1"/>
    <property type="molecule type" value="Genomic_DNA"/>
</dbReference>
<comment type="caution">
    <text evidence="1">The sequence shown here is derived from an EMBL/GenBank/DDBJ whole genome shotgun (WGS) entry which is preliminary data.</text>
</comment>
<proteinExistence type="predicted"/>
<gene>
    <name evidence="1" type="ORF">F443_15813</name>
</gene>
<organism evidence="1 2">
    <name type="scientific">Phytophthora nicotianae P1569</name>
    <dbReference type="NCBI Taxonomy" id="1317065"/>
    <lineage>
        <taxon>Eukaryota</taxon>
        <taxon>Sar</taxon>
        <taxon>Stramenopiles</taxon>
        <taxon>Oomycota</taxon>
        <taxon>Peronosporomycetes</taxon>
        <taxon>Peronosporales</taxon>
        <taxon>Peronosporaceae</taxon>
        <taxon>Phytophthora</taxon>
    </lineage>
</organism>
<reference evidence="1 2" key="1">
    <citation type="submission" date="2013-11" db="EMBL/GenBank/DDBJ databases">
        <title>The Genome Sequence of Phytophthora parasitica P1569.</title>
        <authorList>
            <consortium name="The Broad Institute Genomics Platform"/>
            <person name="Russ C."/>
            <person name="Tyler B."/>
            <person name="Panabieres F."/>
            <person name="Shan W."/>
            <person name="Tripathy S."/>
            <person name="Grunwald N."/>
            <person name="Machado M."/>
            <person name="Johnson C.S."/>
            <person name="Arredondo F."/>
            <person name="Hong C."/>
            <person name="Coffey M."/>
            <person name="Young S.K."/>
            <person name="Zeng Q."/>
            <person name="Gargeya S."/>
            <person name="Fitzgerald M."/>
            <person name="Abouelleil A."/>
            <person name="Alvarado L."/>
            <person name="Chapman S.B."/>
            <person name="Gainer-Dewar J."/>
            <person name="Goldberg J."/>
            <person name="Griggs A."/>
            <person name="Gujja S."/>
            <person name="Hansen M."/>
            <person name="Howarth C."/>
            <person name="Imamovic A."/>
            <person name="Ireland A."/>
            <person name="Larimer J."/>
            <person name="McCowan C."/>
            <person name="Murphy C."/>
            <person name="Pearson M."/>
            <person name="Poon T.W."/>
            <person name="Priest M."/>
            <person name="Roberts A."/>
            <person name="Saif S."/>
            <person name="Shea T."/>
            <person name="Sykes S."/>
            <person name="Wortman J."/>
            <person name="Nusbaum C."/>
            <person name="Birren B."/>
        </authorList>
    </citation>
    <scope>NUCLEOTIDE SEQUENCE [LARGE SCALE GENOMIC DNA]</scope>
    <source>
        <strain evidence="1 2">P1569</strain>
    </source>
</reference>
<evidence type="ECO:0000313" key="2">
    <source>
        <dbReference type="Proteomes" id="UP000018721"/>
    </source>
</evidence>
<dbReference type="HOGENOM" id="CLU_2176042_0_0_1"/>
<keyword evidence="2" id="KW-1185">Reference proteome</keyword>
<evidence type="ECO:0000313" key="1">
    <source>
        <dbReference type="EMBL" id="ETI38468.1"/>
    </source>
</evidence>
<sequence length="110" mass="12425">MINATHGTKTKYNIFSIMAHDALGKASLLNMQWFKIILTKPYRDKSYVIPIKPATLGVTGDGQTQTDATIICRALSDHEEREDADTSELQRKPLVCCHDRPRKGKAYVYN</sequence>